<dbReference type="GO" id="GO:0015528">
    <property type="term" value="F:lactose:proton symporter activity"/>
    <property type="evidence" value="ECO:0007669"/>
    <property type="project" value="TreeGrafter"/>
</dbReference>
<keyword evidence="6 8" id="KW-1133">Transmembrane helix</keyword>
<name>A0A7W6J612_9HYPH</name>
<feature type="domain" description="Major facilitator superfamily associated" evidence="9">
    <location>
        <begin position="31"/>
        <end position="357"/>
    </location>
</feature>
<keyword evidence="11" id="KW-1185">Reference proteome</keyword>
<feature type="transmembrane region" description="Helical" evidence="8">
    <location>
        <begin position="339"/>
        <end position="357"/>
    </location>
</feature>
<reference evidence="10 11" key="1">
    <citation type="submission" date="2020-08" db="EMBL/GenBank/DDBJ databases">
        <title>Genomic Encyclopedia of Type Strains, Phase IV (KMG-IV): sequencing the most valuable type-strain genomes for metagenomic binning, comparative biology and taxonomic classification.</title>
        <authorList>
            <person name="Goeker M."/>
        </authorList>
    </citation>
    <scope>NUCLEOTIDE SEQUENCE [LARGE SCALE GENOMIC DNA]</scope>
    <source>
        <strain evidence="10 11">DSM 29853</strain>
    </source>
</reference>
<feature type="transmembrane region" description="Helical" evidence="8">
    <location>
        <begin position="272"/>
        <end position="292"/>
    </location>
</feature>
<dbReference type="RefSeq" id="WP_183365855.1">
    <property type="nucleotide sequence ID" value="NZ_JACIEZ010000003.1"/>
</dbReference>
<dbReference type="PIRSF" id="PIRSF004925">
    <property type="entry name" value="HcaT"/>
    <property type="match status" value="1"/>
</dbReference>
<evidence type="ECO:0000256" key="3">
    <source>
        <dbReference type="ARBA" id="ARBA00022475"/>
    </source>
</evidence>
<dbReference type="Gene3D" id="1.20.1250.20">
    <property type="entry name" value="MFS general substrate transporter like domains"/>
    <property type="match status" value="2"/>
</dbReference>
<feature type="transmembrane region" description="Helical" evidence="8">
    <location>
        <begin position="114"/>
        <end position="132"/>
    </location>
</feature>
<dbReference type="InterPro" id="IPR026032">
    <property type="entry name" value="HcaT-like"/>
</dbReference>
<keyword evidence="5 8" id="KW-0812">Transmembrane</keyword>
<evidence type="ECO:0000256" key="4">
    <source>
        <dbReference type="ARBA" id="ARBA00022519"/>
    </source>
</evidence>
<dbReference type="Proteomes" id="UP000528286">
    <property type="component" value="Unassembled WGS sequence"/>
</dbReference>
<feature type="transmembrane region" description="Helical" evidence="8">
    <location>
        <begin position="298"/>
        <end position="319"/>
    </location>
</feature>
<feature type="transmembrane region" description="Helical" evidence="8">
    <location>
        <begin position="244"/>
        <end position="265"/>
    </location>
</feature>
<protein>
    <submittedName>
        <fullName evidence="10">PPP family 3-phenylpropionic acid transporter</fullName>
    </submittedName>
</protein>
<evidence type="ECO:0000256" key="8">
    <source>
        <dbReference type="SAM" id="Phobius"/>
    </source>
</evidence>
<dbReference type="PANTHER" id="PTHR23522">
    <property type="entry name" value="BLL5896 PROTEIN"/>
    <property type="match status" value="1"/>
</dbReference>
<feature type="transmembrane region" description="Helical" evidence="8">
    <location>
        <begin position="21"/>
        <end position="41"/>
    </location>
</feature>
<feature type="transmembrane region" description="Helical" evidence="8">
    <location>
        <begin position="80"/>
        <end position="108"/>
    </location>
</feature>
<proteinExistence type="predicted"/>
<evidence type="ECO:0000256" key="5">
    <source>
        <dbReference type="ARBA" id="ARBA00022692"/>
    </source>
</evidence>
<keyword evidence="2" id="KW-0813">Transport</keyword>
<evidence type="ECO:0000256" key="1">
    <source>
        <dbReference type="ARBA" id="ARBA00004429"/>
    </source>
</evidence>
<feature type="transmembrane region" description="Helical" evidence="8">
    <location>
        <begin position="214"/>
        <end position="238"/>
    </location>
</feature>
<accession>A0A7W6J612</accession>
<organism evidence="10 11">
    <name type="scientific">Gellertiella hungarica</name>
    <dbReference type="NCBI Taxonomy" id="1572859"/>
    <lineage>
        <taxon>Bacteria</taxon>
        <taxon>Pseudomonadati</taxon>
        <taxon>Pseudomonadota</taxon>
        <taxon>Alphaproteobacteria</taxon>
        <taxon>Hyphomicrobiales</taxon>
        <taxon>Rhizobiaceae</taxon>
        <taxon>Gellertiella</taxon>
    </lineage>
</organism>
<dbReference type="NCBIfam" id="NF037955">
    <property type="entry name" value="mfs"/>
    <property type="match status" value="1"/>
</dbReference>
<evidence type="ECO:0000256" key="7">
    <source>
        <dbReference type="ARBA" id="ARBA00023136"/>
    </source>
</evidence>
<dbReference type="Pfam" id="PF12832">
    <property type="entry name" value="MFS_1_like"/>
    <property type="match status" value="1"/>
</dbReference>
<dbReference type="AlphaFoldDB" id="A0A7W6J612"/>
<feature type="transmembrane region" description="Helical" evidence="8">
    <location>
        <begin position="168"/>
        <end position="187"/>
    </location>
</feature>
<dbReference type="GO" id="GO:0005886">
    <property type="term" value="C:plasma membrane"/>
    <property type="evidence" value="ECO:0007669"/>
    <property type="project" value="UniProtKB-SubCell"/>
</dbReference>
<feature type="transmembrane region" description="Helical" evidence="8">
    <location>
        <begin position="363"/>
        <end position="383"/>
    </location>
</feature>
<keyword evidence="3" id="KW-1003">Cell membrane</keyword>
<evidence type="ECO:0000256" key="2">
    <source>
        <dbReference type="ARBA" id="ARBA00022448"/>
    </source>
</evidence>
<sequence>MSAHTLHPEAPPPWYRTRSSLVFCSPMIVNGMALPFFSVYLKSLGFSDYEIGVIQGVPLIVRVLVMPVAAMIADRLPDRAWVLIASALLSLATALGLFGAAGFLPVLLLYTLQGAVYSPYVPVAESLFLTGVRRWGYDYGSMRLWGSVAFIFSTLAGGYAIQAWGGGVVLYGMVFGFFLMVMMGLAAPRTGRSERPKSDVRPAPRTLRRIDLQLAMIGVSVVQSSHAILYTFASIHWIQLGFTGSSIAFLWATGVLAEILTFVFSKRLYVRFSAWTLMGIGASAALVRWVLFPLPEDYVSFLFLQSMHALTFGFCHIGIQRLIVETVGGEQEASAQGTYYFYNGSFLAVVTFVSGYLNVAFGVHAYTIMAFVVLAGVAIAAFGRARRPAAAGIPATGG</sequence>
<dbReference type="InterPro" id="IPR036259">
    <property type="entry name" value="MFS_trans_sf"/>
</dbReference>
<evidence type="ECO:0000313" key="11">
    <source>
        <dbReference type="Proteomes" id="UP000528286"/>
    </source>
</evidence>
<dbReference type="SUPFAM" id="SSF103473">
    <property type="entry name" value="MFS general substrate transporter"/>
    <property type="match status" value="1"/>
</dbReference>
<keyword evidence="4" id="KW-0997">Cell inner membrane</keyword>
<comment type="caution">
    <text evidence="10">The sequence shown here is derived from an EMBL/GenBank/DDBJ whole genome shotgun (WGS) entry which is preliminary data.</text>
</comment>
<gene>
    <name evidence="10" type="ORF">GGR23_001780</name>
</gene>
<dbReference type="InterPro" id="IPR024989">
    <property type="entry name" value="MFS_assoc_dom"/>
</dbReference>
<evidence type="ECO:0000259" key="9">
    <source>
        <dbReference type="Pfam" id="PF12832"/>
    </source>
</evidence>
<dbReference type="GO" id="GO:0030395">
    <property type="term" value="F:lactose binding"/>
    <property type="evidence" value="ECO:0007669"/>
    <property type="project" value="TreeGrafter"/>
</dbReference>
<dbReference type="EMBL" id="JACIEZ010000003">
    <property type="protein sequence ID" value="MBB4064593.1"/>
    <property type="molecule type" value="Genomic_DNA"/>
</dbReference>
<feature type="transmembrane region" description="Helical" evidence="8">
    <location>
        <begin position="144"/>
        <end position="162"/>
    </location>
</feature>
<evidence type="ECO:0000256" key="6">
    <source>
        <dbReference type="ARBA" id="ARBA00022989"/>
    </source>
</evidence>
<feature type="transmembrane region" description="Helical" evidence="8">
    <location>
        <begin position="53"/>
        <end position="73"/>
    </location>
</feature>
<evidence type="ECO:0000313" key="10">
    <source>
        <dbReference type="EMBL" id="MBB4064593.1"/>
    </source>
</evidence>
<dbReference type="PANTHER" id="PTHR23522:SF10">
    <property type="entry name" value="3-PHENYLPROPIONIC ACID TRANSPORTER-RELATED"/>
    <property type="match status" value="1"/>
</dbReference>
<keyword evidence="7 8" id="KW-0472">Membrane</keyword>
<comment type="subcellular location">
    <subcellularLocation>
        <location evidence="1">Cell inner membrane</location>
        <topology evidence="1">Multi-pass membrane protein</topology>
    </subcellularLocation>
</comment>